<dbReference type="PROSITE" id="PS50190">
    <property type="entry name" value="SEC7"/>
    <property type="match status" value="1"/>
</dbReference>
<dbReference type="InterPro" id="IPR011993">
    <property type="entry name" value="PH-like_dom_sf"/>
</dbReference>
<feature type="region of interest" description="Disordered" evidence="2">
    <location>
        <begin position="1"/>
        <end position="71"/>
    </location>
</feature>
<proteinExistence type="predicted"/>
<protein>
    <submittedName>
        <fullName evidence="5">PH and SEC7 domain-containing protein 3</fullName>
    </submittedName>
</protein>
<keyword evidence="6" id="KW-1185">Reference proteome</keyword>
<organism evidence="5 6">
    <name type="scientific">Silurus asotus</name>
    <name type="common">Amur catfish</name>
    <name type="synonym">Parasilurus asotus</name>
    <dbReference type="NCBI Taxonomy" id="30991"/>
    <lineage>
        <taxon>Eukaryota</taxon>
        <taxon>Metazoa</taxon>
        <taxon>Chordata</taxon>
        <taxon>Craniata</taxon>
        <taxon>Vertebrata</taxon>
        <taxon>Euteleostomi</taxon>
        <taxon>Actinopterygii</taxon>
        <taxon>Neopterygii</taxon>
        <taxon>Teleostei</taxon>
        <taxon>Ostariophysi</taxon>
        <taxon>Siluriformes</taxon>
        <taxon>Siluridae</taxon>
        <taxon>Silurus</taxon>
    </lineage>
</organism>
<dbReference type="InterPro" id="IPR001849">
    <property type="entry name" value="PH_domain"/>
</dbReference>
<dbReference type="GO" id="GO:0032587">
    <property type="term" value="C:ruffle membrane"/>
    <property type="evidence" value="ECO:0007669"/>
    <property type="project" value="UniProtKB-SubCell"/>
</dbReference>
<evidence type="ECO:0000256" key="2">
    <source>
        <dbReference type="SAM" id="MobiDB-lite"/>
    </source>
</evidence>
<dbReference type="SMART" id="SM00222">
    <property type="entry name" value="Sec7"/>
    <property type="match status" value="1"/>
</dbReference>
<dbReference type="PANTHER" id="PTHR10663">
    <property type="entry name" value="GUANYL-NUCLEOTIDE EXCHANGE FACTOR"/>
    <property type="match status" value="1"/>
</dbReference>
<evidence type="ECO:0000313" key="6">
    <source>
        <dbReference type="Proteomes" id="UP001205998"/>
    </source>
</evidence>
<dbReference type="Proteomes" id="UP001205998">
    <property type="component" value="Unassembled WGS sequence"/>
</dbReference>
<reference evidence="5" key="1">
    <citation type="submission" date="2018-07" db="EMBL/GenBank/DDBJ databases">
        <title>Comparative genomics of catfishes provides insights into carnivory and benthic adaptation.</title>
        <authorList>
            <person name="Zhang Y."/>
            <person name="Wang D."/>
            <person name="Peng Z."/>
            <person name="Zheng S."/>
            <person name="Shao F."/>
            <person name="Tao W."/>
        </authorList>
    </citation>
    <scope>NUCLEOTIDE SEQUENCE</scope>
    <source>
        <strain evidence="5">Chongqing</strain>
    </source>
</reference>
<dbReference type="Pfam" id="PF01369">
    <property type="entry name" value="Sec7"/>
    <property type="match status" value="1"/>
</dbReference>
<dbReference type="Gene3D" id="1.10.1000.11">
    <property type="entry name" value="Arf Nucleotide-binding Site Opener,domain 2"/>
    <property type="match status" value="1"/>
</dbReference>
<feature type="domain" description="PH" evidence="3">
    <location>
        <begin position="401"/>
        <end position="505"/>
    </location>
</feature>
<dbReference type="SMART" id="SM00233">
    <property type="entry name" value="PH"/>
    <property type="match status" value="1"/>
</dbReference>
<sequence>MELLQTVTNSSLSSDSKKQLTQPGTDEQVEVAPGASGHVEVAPGASGHVEVPPGASGQVEVAPGASGQVEVAPGASGQVEVAPGASGQVEVAPGASGQVEDAPESSGQVEDAPESSGQVEDAPGASGQVKDAPGASGHVEVAPGASGQVEDAPGASGQVKVAPGASGQVKVAPGALGQVKVAPGASGQVKAAPGASGQEEAERDIQEVICEKIQQARLFWEAEKSVLSRRNLATLPHYYHIKDFRSSEMIRQLSNDQELADATVRMYVSYFNFTSMSINVALRFFLRVLWPEDEIQLQHLFIRYFSLWYLKRNKRSLYLHQGVYNLSWAMIILNADLNGGQKERKKMTCEEFIDNLNSVSGNFHYSVDLLKHIYKSIKMNPLHVCRVKSRLQDIEEKSNTKVHKTGHLMCKRVMDENGRKIMMYRRSWKSFNAVLKGMVLHIDGEELHCKNITISLHHAVAYPLEYKNKPHVLYLKTADSRVFYLQADSEVERRLWVATINLIAARYSAPPLTSYSNTKTHCPQVLPTFSSRLPLERQLEYTRDQLQKVSEYMSYYKTVPFRNDVSPSDYIEQEVKRYTTYVRALEKPVRDLRLKEVQLQKQTNS</sequence>
<dbReference type="InterPro" id="IPR000904">
    <property type="entry name" value="Sec7_dom"/>
</dbReference>
<dbReference type="Pfam" id="PF15410">
    <property type="entry name" value="PH_9"/>
    <property type="match status" value="1"/>
</dbReference>
<dbReference type="SUPFAM" id="SSF50729">
    <property type="entry name" value="PH domain-like"/>
    <property type="match status" value="1"/>
</dbReference>
<gene>
    <name evidence="5" type="ORF">C0J50_23879</name>
</gene>
<dbReference type="InterPro" id="IPR023394">
    <property type="entry name" value="Sec7_C_sf"/>
</dbReference>
<feature type="domain" description="SEC7" evidence="4">
    <location>
        <begin position="216"/>
        <end position="380"/>
    </location>
</feature>
<dbReference type="InterPro" id="IPR041681">
    <property type="entry name" value="PH_9"/>
</dbReference>
<evidence type="ECO:0000313" key="5">
    <source>
        <dbReference type="EMBL" id="KAI5616550.1"/>
    </source>
</evidence>
<feature type="region of interest" description="Disordered" evidence="2">
    <location>
        <begin position="89"/>
        <end position="161"/>
    </location>
</feature>
<dbReference type="GO" id="GO:0005085">
    <property type="term" value="F:guanyl-nucleotide exchange factor activity"/>
    <property type="evidence" value="ECO:0007669"/>
    <property type="project" value="InterPro"/>
</dbReference>
<comment type="caution">
    <text evidence="5">The sequence shown here is derived from an EMBL/GenBank/DDBJ whole genome shotgun (WGS) entry which is preliminary data.</text>
</comment>
<comment type="subcellular location">
    <subcellularLocation>
        <location evidence="1">Cell projection</location>
        <location evidence="1">Ruffle membrane</location>
    </subcellularLocation>
</comment>
<evidence type="ECO:0000256" key="1">
    <source>
        <dbReference type="ARBA" id="ARBA00004632"/>
    </source>
</evidence>
<evidence type="ECO:0000259" key="3">
    <source>
        <dbReference type="PROSITE" id="PS50003"/>
    </source>
</evidence>
<dbReference type="GO" id="GO:0032012">
    <property type="term" value="P:regulation of ARF protein signal transduction"/>
    <property type="evidence" value="ECO:0007669"/>
    <property type="project" value="InterPro"/>
</dbReference>
<dbReference type="Gene3D" id="2.30.29.30">
    <property type="entry name" value="Pleckstrin-homology domain (PH domain)/Phosphotyrosine-binding domain (PTB)"/>
    <property type="match status" value="1"/>
</dbReference>
<name>A0AAD5AIN8_SILAS</name>
<dbReference type="EMBL" id="MU551723">
    <property type="protein sequence ID" value="KAI5616550.1"/>
    <property type="molecule type" value="Genomic_DNA"/>
</dbReference>
<accession>A0AAD5AIN8</accession>
<dbReference type="InterPro" id="IPR035999">
    <property type="entry name" value="Sec7_dom_sf"/>
</dbReference>
<dbReference type="PROSITE" id="PS50003">
    <property type="entry name" value="PH_DOMAIN"/>
    <property type="match status" value="1"/>
</dbReference>
<dbReference type="SUPFAM" id="SSF48425">
    <property type="entry name" value="Sec7 domain"/>
    <property type="match status" value="1"/>
</dbReference>
<dbReference type="PANTHER" id="PTHR10663:SF376">
    <property type="entry name" value="PH AND SEC7 DOMAIN-CONTAINING PROTEIN"/>
    <property type="match status" value="1"/>
</dbReference>
<dbReference type="AlphaFoldDB" id="A0AAD5AIN8"/>
<evidence type="ECO:0000259" key="4">
    <source>
        <dbReference type="PROSITE" id="PS50190"/>
    </source>
</evidence>
<feature type="compositionally biased region" description="Polar residues" evidence="2">
    <location>
        <begin position="1"/>
        <end position="25"/>
    </location>
</feature>